<dbReference type="InterPro" id="IPR037459">
    <property type="entry name" value="RhgT-like"/>
</dbReference>
<evidence type="ECO:0000256" key="2">
    <source>
        <dbReference type="ARBA" id="ARBA00022801"/>
    </source>
</evidence>
<sequence>MGDDSIEILNLQTGKEETVYTFGHYIRHMIADVRAKNAVPVLLSLTARNRWKSSRIERGSGQYGYWSYQLAWELDIAFIDVTNPMADLLEQMGPEKAAELYPKDHTHFATEGAHLHAQTIIAGLKGLRPGLESAWFSELGQQIEPREWAWLRLPFPADARKSSIFLVGDSTVRNGAGDGANGEWGWGDYLDEKLSTKSHNIVNRAVGGLSSRTFVTGGHWQRALNMMKAGDVVLLQFGHNDAAPLNDETRARGTIPGVGEEYEDIDNLLTGEAERVHSYGWYLRQMIGQAKARGITTIVCSPVPRKAWRDGLIQEATDSYPQWALQVARQSQSPFIDLYQLVSDKYNRLGRRQVEKLFADKHTHTSKSGAELNAEVVALQLKPLLAL</sequence>
<dbReference type="CDD" id="cd01821">
    <property type="entry name" value="Rhamnogalacturan_acetylesterase_like"/>
    <property type="match status" value="1"/>
</dbReference>
<evidence type="ECO:0000259" key="3">
    <source>
        <dbReference type="Pfam" id="PF13472"/>
    </source>
</evidence>
<proteinExistence type="inferred from homology"/>
<dbReference type="PANTHER" id="PTHR43695">
    <property type="entry name" value="PUTATIVE (AFU_ORTHOLOGUE AFUA_2G17250)-RELATED"/>
    <property type="match status" value="1"/>
</dbReference>
<evidence type="ECO:0000313" key="4">
    <source>
        <dbReference type="EMBL" id="MBB3061259.1"/>
    </source>
</evidence>
<dbReference type="Gene3D" id="3.40.50.1110">
    <property type="entry name" value="SGNH hydrolase"/>
    <property type="match status" value="2"/>
</dbReference>
<protein>
    <submittedName>
        <fullName evidence="4">Lysophospholipase L1-like esterase</fullName>
    </submittedName>
</protein>
<gene>
    <name evidence="4" type="ORF">FHS09_002092</name>
</gene>
<dbReference type="Proteomes" id="UP000535937">
    <property type="component" value="Unassembled WGS sequence"/>
</dbReference>
<name>A0A7W4ZAE7_9GAMM</name>
<dbReference type="PANTHER" id="PTHR43695:SF1">
    <property type="entry name" value="RHAMNOGALACTURONAN ACETYLESTERASE"/>
    <property type="match status" value="1"/>
</dbReference>
<accession>A0A7W4ZAE7</accession>
<dbReference type="GO" id="GO:0016788">
    <property type="term" value="F:hydrolase activity, acting on ester bonds"/>
    <property type="evidence" value="ECO:0007669"/>
    <property type="project" value="UniProtKB-ARBA"/>
</dbReference>
<feature type="domain" description="SGNH hydrolase-type esterase" evidence="3">
    <location>
        <begin position="167"/>
        <end position="370"/>
    </location>
</feature>
<dbReference type="InterPro" id="IPR013830">
    <property type="entry name" value="SGNH_hydro"/>
</dbReference>
<evidence type="ECO:0000256" key="1">
    <source>
        <dbReference type="ARBA" id="ARBA00008668"/>
    </source>
</evidence>
<evidence type="ECO:0000313" key="5">
    <source>
        <dbReference type="Proteomes" id="UP000535937"/>
    </source>
</evidence>
<comment type="caution">
    <text evidence="4">The sequence shown here is derived from an EMBL/GenBank/DDBJ whole genome shotgun (WGS) entry which is preliminary data.</text>
</comment>
<dbReference type="SUPFAM" id="SSF52266">
    <property type="entry name" value="SGNH hydrolase"/>
    <property type="match status" value="2"/>
</dbReference>
<organism evidence="4 5">
    <name type="scientific">Microbulbifer rhizosphaerae</name>
    <dbReference type="NCBI Taxonomy" id="1562603"/>
    <lineage>
        <taxon>Bacteria</taxon>
        <taxon>Pseudomonadati</taxon>
        <taxon>Pseudomonadota</taxon>
        <taxon>Gammaproteobacteria</taxon>
        <taxon>Cellvibrionales</taxon>
        <taxon>Microbulbiferaceae</taxon>
        <taxon>Microbulbifer</taxon>
    </lineage>
</organism>
<reference evidence="4 5" key="1">
    <citation type="submission" date="2020-08" db="EMBL/GenBank/DDBJ databases">
        <title>Genomic Encyclopedia of Type Strains, Phase III (KMG-III): the genomes of soil and plant-associated and newly described type strains.</title>
        <authorList>
            <person name="Whitman W."/>
        </authorList>
    </citation>
    <scope>NUCLEOTIDE SEQUENCE [LARGE SCALE GENOMIC DNA]</scope>
    <source>
        <strain evidence="4 5">CECT 8799</strain>
    </source>
</reference>
<dbReference type="EMBL" id="JACHWZ010000008">
    <property type="protein sequence ID" value="MBB3061259.1"/>
    <property type="molecule type" value="Genomic_DNA"/>
</dbReference>
<dbReference type="Pfam" id="PF13472">
    <property type="entry name" value="Lipase_GDSL_2"/>
    <property type="match status" value="1"/>
</dbReference>
<dbReference type="AlphaFoldDB" id="A0A7W4ZAE7"/>
<comment type="similarity">
    <text evidence="1">Belongs to the 'GDSL' lipolytic enzyme family.</text>
</comment>
<keyword evidence="5" id="KW-1185">Reference proteome</keyword>
<keyword evidence="2" id="KW-0378">Hydrolase</keyword>
<dbReference type="InterPro" id="IPR036514">
    <property type="entry name" value="SGNH_hydro_sf"/>
</dbReference>